<gene>
    <name evidence="2" type="ORF">PoB_006464400</name>
</gene>
<proteinExistence type="predicted"/>
<sequence>MQSSLWNHFCLYKLQKGCPGALLASRRRKKHHWKASSPGPESFYITSLNQPISLRSRFRVDIVNPAAAKQTLKQFWRPPGRLQSVFGGRYRDSRVFLAAAMLTLESFWGRVVLVCYTGRGKIIQISRFESCRTLAAPPPADQPVRSANVRHSSQSGTRAPLGDHGRNSIMSQYED</sequence>
<reference evidence="2 3" key="1">
    <citation type="journal article" date="2021" name="Elife">
        <title>Chloroplast acquisition without the gene transfer in kleptoplastic sea slugs, Plakobranchus ocellatus.</title>
        <authorList>
            <person name="Maeda T."/>
            <person name="Takahashi S."/>
            <person name="Yoshida T."/>
            <person name="Shimamura S."/>
            <person name="Takaki Y."/>
            <person name="Nagai Y."/>
            <person name="Toyoda A."/>
            <person name="Suzuki Y."/>
            <person name="Arimoto A."/>
            <person name="Ishii H."/>
            <person name="Satoh N."/>
            <person name="Nishiyama T."/>
            <person name="Hasebe M."/>
            <person name="Maruyama T."/>
            <person name="Minagawa J."/>
            <person name="Obokata J."/>
            <person name="Shigenobu S."/>
        </authorList>
    </citation>
    <scope>NUCLEOTIDE SEQUENCE [LARGE SCALE GENOMIC DNA]</scope>
</reference>
<protein>
    <submittedName>
        <fullName evidence="2">Uncharacterized protein</fullName>
    </submittedName>
</protein>
<dbReference type="Proteomes" id="UP000735302">
    <property type="component" value="Unassembled WGS sequence"/>
</dbReference>
<feature type="region of interest" description="Disordered" evidence="1">
    <location>
        <begin position="136"/>
        <end position="175"/>
    </location>
</feature>
<evidence type="ECO:0000313" key="2">
    <source>
        <dbReference type="EMBL" id="GFO38139.1"/>
    </source>
</evidence>
<dbReference type="EMBL" id="BLXT01007309">
    <property type="protein sequence ID" value="GFO38139.1"/>
    <property type="molecule type" value="Genomic_DNA"/>
</dbReference>
<keyword evidence="3" id="KW-1185">Reference proteome</keyword>
<name>A0AAV4D1P0_9GAST</name>
<organism evidence="2 3">
    <name type="scientific">Plakobranchus ocellatus</name>
    <dbReference type="NCBI Taxonomy" id="259542"/>
    <lineage>
        <taxon>Eukaryota</taxon>
        <taxon>Metazoa</taxon>
        <taxon>Spiralia</taxon>
        <taxon>Lophotrochozoa</taxon>
        <taxon>Mollusca</taxon>
        <taxon>Gastropoda</taxon>
        <taxon>Heterobranchia</taxon>
        <taxon>Euthyneura</taxon>
        <taxon>Panpulmonata</taxon>
        <taxon>Sacoglossa</taxon>
        <taxon>Placobranchoidea</taxon>
        <taxon>Plakobranchidae</taxon>
        <taxon>Plakobranchus</taxon>
    </lineage>
</organism>
<dbReference type="AlphaFoldDB" id="A0AAV4D1P0"/>
<evidence type="ECO:0000313" key="3">
    <source>
        <dbReference type="Proteomes" id="UP000735302"/>
    </source>
</evidence>
<comment type="caution">
    <text evidence="2">The sequence shown here is derived from an EMBL/GenBank/DDBJ whole genome shotgun (WGS) entry which is preliminary data.</text>
</comment>
<accession>A0AAV4D1P0</accession>
<evidence type="ECO:0000256" key="1">
    <source>
        <dbReference type="SAM" id="MobiDB-lite"/>
    </source>
</evidence>